<protein>
    <recommendedName>
        <fullName evidence="6">von Willebrand factor type A domain-containing protein</fullName>
    </recommendedName>
</protein>
<feature type="domain" description="VIT" evidence="3">
    <location>
        <begin position="33"/>
        <end position="163"/>
    </location>
</feature>
<evidence type="ECO:0000256" key="1">
    <source>
        <dbReference type="SAM" id="MobiDB-lite"/>
    </source>
</evidence>
<evidence type="ECO:0000259" key="2">
    <source>
        <dbReference type="PROSITE" id="PS50234"/>
    </source>
</evidence>
<dbReference type="PROSITE" id="PS51468">
    <property type="entry name" value="VIT"/>
    <property type="match status" value="1"/>
</dbReference>
<dbReference type="Proteomes" id="UP000236546">
    <property type="component" value="Unassembled WGS sequence"/>
</dbReference>
<evidence type="ECO:0008006" key="6">
    <source>
        <dbReference type="Google" id="ProtNLM"/>
    </source>
</evidence>
<evidence type="ECO:0000313" key="4">
    <source>
        <dbReference type="EMBL" id="PNP43617.1"/>
    </source>
</evidence>
<dbReference type="InterPro" id="IPR036465">
    <property type="entry name" value="vWFA_dom_sf"/>
</dbReference>
<accession>A0A2K0TDN7</accession>
<dbReference type="SMART" id="SM00609">
    <property type="entry name" value="VIT"/>
    <property type="match status" value="1"/>
</dbReference>
<dbReference type="SUPFAM" id="SSF53300">
    <property type="entry name" value="vWA-like"/>
    <property type="match status" value="1"/>
</dbReference>
<dbReference type="PANTHER" id="PTHR45737">
    <property type="entry name" value="VON WILLEBRAND FACTOR A DOMAIN-CONTAINING PROTEIN 5A"/>
    <property type="match status" value="1"/>
</dbReference>
<proteinExistence type="predicted"/>
<gene>
    <name evidence="4" type="ORF">TGAMA5MH_04589</name>
</gene>
<dbReference type="InterPro" id="IPR013694">
    <property type="entry name" value="VIT"/>
</dbReference>
<feature type="domain" description="VWFA" evidence="2">
    <location>
        <begin position="334"/>
        <end position="522"/>
    </location>
</feature>
<dbReference type="InterPro" id="IPR002035">
    <property type="entry name" value="VWF_A"/>
</dbReference>
<dbReference type="Pfam" id="PF08487">
    <property type="entry name" value="VIT"/>
    <property type="match status" value="1"/>
</dbReference>
<dbReference type="EMBL" id="MTYH01000037">
    <property type="protein sequence ID" value="PNP43617.1"/>
    <property type="molecule type" value="Genomic_DNA"/>
</dbReference>
<dbReference type="Pfam" id="PF13768">
    <property type="entry name" value="VWA_3"/>
    <property type="match status" value="1"/>
</dbReference>
<dbReference type="Gene3D" id="3.40.50.410">
    <property type="entry name" value="von Willebrand factor, type A domain"/>
    <property type="match status" value="1"/>
</dbReference>
<evidence type="ECO:0000259" key="3">
    <source>
        <dbReference type="PROSITE" id="PS51468"/>
    </source>
</evidence>
<dbReference type="SMART" id="SM00327">
    <property type="entry name" value="VWA"/>
    <property type="match status" value="1"/>
</dbReference>
<feature type="compositionally biased region" description="Polar residues" evidence="1">
    <location>
        <begin position="16"/>
        <end position="25"/>
    </location>
</feature>
<organism evidence="4 5">
    <name type="scientific">Trichoderma gamsii</name>
    <dbReference type="NCBI Taxonomy" id="398673"/>
    <lineage>
        <taxon>Eukaryota</taxon>
        <taxon>Fungi</taxon>
        <taxon>Dikarya</taxon>
        <taxon>Ascomycota</taxon>
        <taxon>Pezizomycotina</taxon>
        <taxon>Sordariomycetes</taxon>
        <taxon>Hypocreomycetidae</taxon>
        <taxon>Hypocreales</taxon>
        <taxon>Hypocreaceae</taxon>
        <taxon>Trichoderma</taxon>
    </lineage>
</organism>
<feature type="region of interest" description="Disordered" evidence="1">
    <location>
        <begin position="1"/>
        <end position="25"/>
    </location>
</feature>
<reference evidence="4 5" key="1">
    <citation type="submission" date="2017-02" db="EMBL/GenBank/DDBJ databases">
        <title>Genomes of Trichoderma spp. with biocontrol activity.</title>
        <authorList>
            <person name="Gardiner D."/>
            <person name="Kazan K."/>
            <person name="Vos C."/>
            <person name="Harvey P."/>
        </authorList>
    </citation>
    <scope>NUCLEOTIDE SEQUENCE [LARGE SCALE GENOMIC DNA]</scope>
    <source>
        <strain evidence="4 5">A5MH</strain>
    </source>
</reference>
<comment type="caution">
    <text evidence="4">The sequence shown here is derived from an EMBL/GenBank/DDBJ whole genome shotgun (WGS) entry which is preliminary data.</text>
</comment>
<dbReference type="OrthoDB" id="1729737at2759"/>
<dbReference type="PANTHER" id="PTHR45737:SF4">
    <property type="entry name" value="VON WILLEBRAND DOMAIN PROTEIN (AFU_ORTHOLOGUE AFUA_4G01160)"/>
    <property type="match status" value="1"/>
</dbReference>
<dbReference type="PROSITE" id="PS50234">
    <property type="entry name" value="VWFA"/>
    <property type="match status" value="1"/>
</dbReference>
<dbReference type="AlphaFoldDB" id="A0A2K0TDN7"/>
<sequence length="813" mass="90329">MENADVYSIFPHHQETTQTRSHSQQTLADDSALVPILPSEGHIIFCLPIISVSTDVSVDGTISLTNLTQNFYNPSKDAIAEARHTFPLYHGAVVTSFECIVGDSRRLRGVVKPTSEARTEFEVSRTRMKVAALLEEQTPEIFETSLGNIPGEATVKVSLTYVHELKVVTSKEEKSECLALIIPASIAPRYVAAETPTPSPDVLGDKLEINIRILDDGSIDPVSSHIESKHRTTRYEGLKPSSGVPITNIAELHSLNSATSSAQKLQHMWRYSSKSQPDLKEDFVFVIQMLERTRLQSRAVITPANDMGHAALMVSLRPNDLFGSAVRPELFKGEIIFVLDCSDSMSWTESEDERPKMETTKEAMFLALRGLPSTCNFNIISFGSEVRGMWQKSQKAIDSKNLSHGSKYLATIEANMEGTEVLLALKGAVGTRDPRCPSTQIILVTDGEFHSEPHKPILEYVRETRQKVGKKIRFFTLGIGEGVSHSVVEGIAELGGGYCDVVDVAKKPGWEDRLNRMVRSAMEPDEWTCDIDLGPGYERRSLADYTFGVDDEADTDLTVYAQGPHPIPSLPPFRYKSFFFLLDMRNNESPTTITIKTTSDAAKKKLFTMEVKMAQLAENPIHPLAVKTILRSLEEEVKRADADVNRARVNAEILGTKYTISSKWTSFVALADKSMEQECQIEVYKSPLRQISISELWLPEDEETSDIESEFTLEQVSANDYALMSTRSIHQHHVEQLQEKIFDTESFDPGKSGRTKIPTIDKGKGPVAAIATSLNLNTPNRTRAGLADFAGEKSLTSFLQQNEASPTGFSRFE</sequence>
<name>A0A2K0TDN7_9HYPO</name>
<evidence type="ECO:0000313" key="5">
    <source>
        <dbReference type="Proteomes" id="UP000236546"/>
    </source>
</evidence>